<dbReference type="PIRSF" id="PIRSF004486">
    <property type="entry name" value="MraW"/>
    <property type="match status" value="1"/>
</dbReference>
<dbReference type="Gene3D" id="1.10.150.170">
    <property type="entry name" value="Putative methyltransferase TM0872, insert domain"/>
    <property type="match status" value="1"/>
</dbReference>
<keyword evidence="6" id="KW-1185">Reference proteome</keyword>
<dbReference type="GO" id="GO:0070475">
    <property type="term" value="P:rRNA base methylation"/>
    <property type="evidence" value="ECO:0007669"/>
    <property type="project" value="TreeGrafter"/>
</dbReference>
<dbReference type="InterPro" id="IPR029063">
    <property type="entry name" value="SAM-dependent_MTases_sf"/>
</dbReference>
<keyword evidence="3" id="KW-0808">Transferase</keyword>
<dbReference type="SUPFAM" id="SSF81799">
    <property type="entry name" value="Putative methyltransferase TM0872, insert domain"/>
    <property type="match status" value="1"/>
</dbReference>
<evidence type="ECO:0000256" key="4">
    <source>
        <dbReference type="ARBA" id="ARBA00022691"/>
    </source>
</evidence>
<dbReference type="HAMAP" id="MF_01007">
    <property type="entry name" value="16SrRNA_methyltr_H"/>
    <property type="match status" value="1"/>
</dbReference>
<dbReference type="GO" id="GO:0071424">
    <property type="term" value="F:rRNA (cytosine-N4-)-methyltransferase activity"/>
    <property type="evidence" value="ECO:0007669"/>
    <property type="project" value="TreeGrafter"/>
</dbReference>
<evidence type="ECO:0000313" key="5">
    <source>
        <dbReference type="EMBL" id="CAF1305032.1"/>
    </source>
</evidence>
<dbReference type="Proteomes" id="UP000663832">
    <property type="component" value="Unassembled WGS sequence"/>
</dbReference>
<name>A0A815E093_9BILA</name>
<accession>A0A815E093</accession>
<dbReference type="PANTHER" id="PTHR11265:SF0">
    <property type="entry name" value="12S RRNA N4-METHYLCYTIDINE METHYLTRANSFERASE"/>
    <property type="match status" value="1"/>
</dbReference>
<evidence type="ECO:0000256" key="3">
    <source>
        <dbReference type="ARBA" id="ARBA00022679"/>
    </source>
</evidence>
<dbReference type="InterPro" id="IPR002903">
    <property type="entry name" value="RsmH"/>
</dbReference>
<dbReference type="InterPro" id="IPR023397">
    <property type="entry name" value="SAM-dep_MeTrfase_MraW_recog"/>
</dbReference>
<keyword evidence="2" id="KW-0489">Methyltransferase</keyword>
<dbReference type="SUPFAM" id="SSF53335">
    <property type="entry name" value="S-adenosyl-L-methionine-dependent methyltransferases"/>
    <property type="match status" value="1"/>
</dbReference>
<evidence type="ECO:0000313" key="6">
    <source>
        <dbReference type="Proteomes" id="UP000663832"/>
    </source>
</evidence>
<dbReference type="Pfam" id="PF01795">
    <property type="entry name" value="Methyltransf_5"/>
    <property type="match status" value="1"/>
</dbReference>
<gene>
    <name evidence="5" type="ORF">QVE165_LOCUS31465</name>
</gene>
<reference evidence="5" key="1">
    <citation type="submission" date="2021-02" db="EMBL/GenBank/DDBJ databases">
        <authorList>
            <person name="Nowell W R."/>
        </authorList>
    </citation>
    <scope>NUCLEOTIDE SEQUENCE</scope>
</reference>
<dbReference type="EMBL" id="CAJNOM010000269">
    <property type="protein sequence ID" value="CAF1305032.1"/>
    <property type="molecule type" value="Genomic_DNA"/>
</dbReference>
<evidence type="ECO:0000256" key="1">
    <source>
        <dbReference type="ARBA" id="ARBA00010396"/>
    </source>
</evidence>
<protein>
    <recommendedName>
        <fullName evidence="7">Ribosomal RNA small subunit methyltransferase H</fullName>
    </recommendedName>
</protein>
<dbReference type="Gene3D" id="3.40.50.150">
    <property type="entry name" value="Vaccinia Virus protein VP39"/>
    <property type="match status" value="1"/>
</dbReference>
<evidence type="ECO:0008006" key="7">
    <source>
        <dbReference type="Google" id="ProtNLM"/>
    </source>
</evidence>
<dbReference type="AlphaFoldDB" id="A0A815E093"/>
<evidence type="ECO:0000256" key="2">
    <source>
        <dbReference type="ARBA" id="ARBA00022603"/>
    </source>
</evidence>
<sequence length="323" mass="37036">MTKTSLHIPVLLEHVLKIFYRNERQIFLDLTFGAGGHTKGLLNQNENCIVYALDRDQNAVELAHNLAKEYPKRLFPFHGQFSQLKNIFKNKENYFDGILLDAGTSSMQLNDPQRGFSFRHDGPLDMRMNSKSKSVTAYDLVNKLDETALSRIIRLYGEDKRHRKIARCIYQWRSTFGPILTTTQLANVIKVGLGGNASDVDKLNRPIHPATKTFQALRIVVNDELNELYNGLELAYTLLKPGGTLLCISFHSLEDRIIKRHFQGIVLHPDEFSSNLDETSLRNQAEKQIRYNIQTKHIIQADDNELDENPKSRSAKLRYGIKL</sequence>
<organism evidence="5 6">
    <name type="scientific">Adineta steineri</name>
    <dbReference type="NCBI Taxonomy" id="433720"/>
    <lineage>
        <taxon>Eukaryota</taxon>
        <taxon>Metazoa</taxon>
        <taxon>Spiralia</taxon>
        <taxon>Gnathifera</taxon>
        <taxon>Rotifera</taxon>
        <taxon>Eurotatoria</taxon>
        <taxon>Bdelloidea</taxon>
        <taxon>Adinetida</taxon>
        <taxon>Adinetidae</taxon>
        <taxon>Adineta</taxon>
    </lineage>
</organism>
<dbReference type="PANTHER" id="PTHR11265">
    <property type="entry name" value="S-ADENOSYL-METHYLTRANSFERASE MRAW"/>
    <property type="match status" value="1"/>
</dbReference>
<dbReference type="NCBIfam" id="TIGR00006">
    <property type="entry name" value="16S rRNA (cytosine(1402)-N(4))-methyltransferase RsmH"/>
    <property type="match status" value="1"/>
</dbReference>
<keyword evidence="4" id="KW-0949">S-adenosyl-L-methionine</keyword>
<proteinExistence type="inferred from homology"/>
<comment type="similarity">
    <text evidence="1">Belongs to the methyltransferase superfamily. RsmH family.</text>
</comment>
<comment type="caution">
    <text evidence="5">The sequence shown here is derived from an EMBL/GenBank/DDBJ whole genome shotgun (WGS) entry which is preliminary data.</text>
</comment>
<dbReference type="OrthoDB" id="16290at2759"/>